<evidence type="ECO:0000313" key="4">
    <source>
        <dbReference type="EMBL" id="EOA85675.1"/>
    </source>
</evidence>
<feature type="non-terminal residue" evidence="4">
    <location>
        <position position="550"/>
    </location>
</feature>
<evidence type="ECO:0000313" key="5">
    <source>
        <dbReference type="Proteomes" id="UP000016935"/>
    </source>
</evidence>
<evidence type="ECO:0000259" key="2">
    <source>
        <dbReference type="Pfam" id="PF26647"/>
    </source>
</evidence>
<evidence type="ECO:0000256" key="1">
    <source>
        <dbReference type="SAM" id="MobiDB-lite"/>
    </source>
</evidence>
<dbReference type="STRING" id="671987.R0IKT9"/>
<dbReference type="InterPro" id="IPR058252">
    <property type="entry name" value="zf_Tbcl_4"/>
</dbReference>
<dbReference type="AlphaFoldDB" id="R0IKT9"/>
<sequence length="550" mass="63212">MDPDNFLKRCSGYSKKTNMRCSASIGRRAQKELHPTFLPTCAAHRDQQSLAGWCRFKHAHGDTCGRLFPWKPPYFELCDKHKGHPGTPCYFLKQLPLELRHEIYRYLLPTEPIGSSTAAVHDHSPEPMYPRHGRSCLPTYPPYPNPMRAARLPRSKFPMRLLDLLLVSRQLHDEVKHLLFSLITFKIDVRKDGTFMCGRRLLEPRRADGSSHHLADEADQAKKKFLKSFDWAAVKNYTVDILLENWTSPTPNHMGSTVSMVMNSRWDEEVEIYDIRDYISVVVSGILAKAKKLYKLQVRLCLADFVWEEEQILSNAKLLLSPFERLRNVRQPSLGGVFNGKPNNNSMYRVETVTARSPISIGHGCIQSSLPSYYELCSVPSLPTDNPVLFPGMPAFDAYSDDWRRQISSEGSANVTPEPLIRKMFTEFRNFYTELAGHVPDVTFKTGRHTFLHRARVAREQEDVIAFRAIRAELLRYWHTYLENEKRKKRTMQTRIVRFLESDTYPSHIWEEQDATQQDEPLPGSSSQSPVVLDSETIAREGIPMTGNSV</sequence>
<dbReference type="RefSeq" id="XP_008026750.1">
    <property type="nucleotide sequence ID" value="XM_008028559.1"/>
</dbReference>
<dbReference type="GeneID" id="19395496"/>
<dbReference type="InterPro" id="IPR058251">
    <property type="entry name" value="zf_Tbcl_3"/>
</dbReference>
<dbReference type="PANTHER" id="PTHR42085:SF2">
    <property type="entry name" value="F-BOX DOMAIN-CONTAINING PROTEIN"/>
    <property type="match status" value="1"/>
</dbReference>
<proteinExistence type="predicted"/>
<protein>
    <submittedName>
        <fullName evidence="4">Uncharacterized protein</fullName>
    </submittedName>
</protein>
<feature type="region of interest" description="Disordered" evidence="1">
    <location>
        <begin position="513"/>
        <end position="550"/>
    </location>
</feature>
<reference evidence="4 5" key="2">
    <citation type="journal article" date="2013" name="PLoS Genet.">
        <title>Comparative genome structure, secondary metabolite, and effector coding capacity across Cochliobolus pathogens.</title>
        <authorList>
            <person name="Condon B.J."/>
            <person name="Leng Y."/>
            <person name="Wu D."/>
            <person name="Bushley K.E."/>
            <person name="Ohm R.A."/>
            <person name="Otillar R."/>
            <person name="Martin J."/>
            <person name="Schackwitz W."/>
            <person name="Grimwood J."/>
            <person name="MohdZainudin N."/>
            <person name="Xue C."/>
            <person name="Wang R."/>
            <person name="Manning V.A."/>
            <person name="Dhillon B."/>
            <person name="Tu Z.J."/>
            <person name="Steffenson B.J."/>
            <person name="Salamov A."/>
            <person name="Sun H."/>
            <person name="Lowry S."/>
            <person name="LaButti K."/>
            <person name="Han J."/>
            <person name="Copeland A."/>
            <person name="Lindquist E."/>
            <person name="Barry K."/>
            <person name="Schmutz J."/>
            <person name="Baker S.E."/>
            <person name="Ciuffetti L.M."/>
            <person name="Grigoriev I.V."/>
            <person name="Zhong S."/>
            <person name="Turgeon B.G."/>
        </authorList>
    </citation>
    <scope>NUCLEOTIDE SEQUENCE [LARGE SCALE GENOMIC DNA]</scope>
    <source>
        <strain evidence="5">28A</strain>
    </source>
</reference>
<gene>
    <name evidence="4" type="ORF">SETTUDRAFT_111582</name>
</gene>
<dbReference type="HOGENOM" id="CLU_018141_0_0_1"/>
<organism evidence="4 5">
    <name type="scientific">Exserohilum turcicum (strain 28A)</name>
    <name type="common">Northern leaf blight fungus</name>
    <name type="synonym">Setosphaeria turcica</name>
    <dbReference type="NCBI Taxonomy" id="671987"/>
    <lineage>
        <taxon>Eukaryota</taxon>
        <taxon>Fungi</taxon>
        <taxon>Dikarya</taxon>
        <taxon>Ascomycota</taxon>
        <taxon>Pezizomycotina</taxon>
        <taxon>Dothideomycetes</taxon>
        <taxon>Pleosporomycetidae</taxon>
        <taxon>Pleosporales</taxon>
        <taxon>Pleosporineae</taxon>
        <taxon>Pleosporaceae</taxon>
        <taxon>Exserohilum</taxon>
    </lineage>
</organism>
<dbReference type="EMBL" id="KB908659">
    <property type="protein sequence ID" value="EOA85675.1"/>
    <property type="molecule type" value="Genomic_DNA"/>
</dbReference>
<dbReference type="eggNOG" id="ENOG502SYJ3">
    <property type="taxonomic scope" value="Eukaryota"/>
</dbReference>
<dbReference type="Pfam" id="PF26647">
    <property type="entry name" value="zf_Tbcl_3"/>
    <property type="match status" value="1"/>
</dbReference>
<dbReference type="InterPro" id="IPR038883">
    <property type="entry name" value="AN11006-like"/>
</dbReference>
<evidence type="ECO:0000259" key="3">
    <source>
        <dbReference type="Pfam" id="PF26648"/>
    </source>
</evidence>
<feature type="domain" description="Probable treble clef zinc finger fungi" evidence="3">
    <location>
        <begin position="51"/>
        <end position="85"/>
    </location>
</feature>
<feature type="domain" description="Probable treble clef zinc finger" evidence="2">
    <location>
        <begin position="6"/>
        <end position="49"/>
    </location>
</feature>
<dbReference type="OrthoDB" id="5600002at2759"/>
<dbReference type="PANTHER" id="PTHR42085">
    <property type="entry name" value="F-BOX DOMAIN-CONTAINING PROTEIN"/>
    <property type="match status" value="1"/>
</dbReference>
<dbReference type="Pfam" id="PF26648">
    <property type="entry name" value="zf_Tbcl_4"/>
    <property type="match status" value="1"/>
</dbReference>
<keyword evidence="5" id="KW-1185">Reference proteome</keyword>
<reference evidence="4 5" key="1">
    <citation type="journal article" date="2012" name="PLoS Pathog.">
        <title>Diverse lifestyles and strategies of plant pathogenesis encoded in the genomes of eighteen Dothideomycetes fungi.</title>
        <authorList>
            <person name="Ohm R.A."/>
            <person name="Feau N."/>
            <person name="Henrissat B."/>
            <person name="Schoch C.L."/>
            <person name="Horwitz B.A."/>
            <person name="Barry K.W."/>
            <person name="Condon B.J."/>
            <person name="Copeland A.C."/>
            <person name="Dhillon B."/>
            <person name="Glaser F."/>
            <person name="Hesse C.N."/>
            <person name="Kosti I."/>
            <person name="LaButti K."/>
            <person name="Lindquist E.A."/>
            <person name="Lucas S."/>
            <person name="Salamov A.A."/>
            <person name="Bradshaw R.E."/>
            <person name="Ciuffetti L."/>
            <person name="Hamelin R.C."/>
            <person name="Kema G.H.J."/>
            <person name="Lawrence C."/>
            <person name="Scott J.A."/>
            <person name="Spatafora J.W."/>
            <person name="Turgeon B.G."/>
            <person name="de Wit P.J.G.M."/>
            <person name="Zhong S."/>
            <person name="Goodwin S.B."/>
            <person name="Grigoriev I.V."/>
        </authorList>
    </citation>
    <scope>NUCLEOTIDE SEQUENCE [LARGE SCALE GENOMIC DNA]</scope>
    <source>
        <strain evidence="5">28A</strain>
    </source>
</reference>
<name>R0IKT9_EXST2</name>
<accession>R0IKT9</accession>
<feature type="compositionally biased region" description="Polar residues" evidence="1">
    <location>
        <begin position="515"/>
        <end position="530"/>
    </location>
</feature>
<dbReference type="Proteomes" id="UP000016935">
    <property type="component" value="Unassembled WGS sequence"/>
</dbReference>